<dbReference type="EMBL" id="CP031376">
    <property type="protein sequence ID" value="AXK51683.1"/>
    <property type="molecule type" value="Genomic_DNA"/>
</dbReference>
<evidence type="ECO:0000313" key="3">
    <source>
        <dbReference type="Proteomes" id="UP000254792"/>
    </source>
</evidence>
<evidence type="ECO:0000256" key="1">
    <source>
        <dbReference type="SAM" id="Coils"/>
    </source>
</evidence>
<feature type="coiled-coil region" evidence="1">
    <location>
        <begin position="49"/>
        <end position="98"/>
    </location>
</feature>
<name>A0A345Z504_9MOLU</name>
<proteinExistence type="predicted"/>
<gene>
    <name evidence="2" type="ORF">SALLE_v1c10130</name>
</gene>
<dbReference type="RefSeq" id="WP_115558575.1">
    <property type="nucleotide sequence ID" value="NZ_CP031376.1"/>
</dbReference>
<organism evidence="2 3">
    <name type="scientific">Spiroplasma alleghenense</name>
    <dbReference type="NCBI Taxonomy" id="216931"/>
    <lineage>
        <taxon>Bacteria</taxon>
        <taxon>Bacillati</taxon>
        <taxon>Mycoplasmatota</taxon>
        <taxon>Mollicutes</taxon>
        <taxon>Entomoplasmatales</taxon>
        <taxon>Spiroplasmataceae</taxon>
        <taxon>Spiroplasma</taxon>
    </lineage>
</organism>
<dbReference type="Proteomes" id="UP000254792">
    <property type="component" value="Chromosome"/>
</dbReference>
<dbReference type="AlphaFoldDB" id="A0A345Z504"/>
<dbReference type="OrthoDB" id="391459at2"/>
<sequence length="115" mass="13679">MNNKKIIVLIQKENNKPIVVIDPSSDWPAEIKEFIDDMNISIFDKKCFNKNFRKSLKEYEIKMSKCSQEIEQELLKSNKIWEEKLKQLSKDYQLLIDKMTKILIKNNLISDISEI</sequence>
<protein>
    <submittedName>
        <fullName evidence="2">Uncharacterized protein</fullName>
    </submittedName>
</protein>
<accession>A0A345Z504</accession>
<evidence type="ECO:0000313" key="2">
    <source>
        <dbReference type="EMBL" id="AXK51683.1"/>
    </source>
</evidence>
<keyword evidence="3" id="KW-1185">Reference proteome</keyword>
<reference evidence="2 3" key="1">
    <citation type="submission" date="2018-07" db="EMBL/GenBank/DDBJ databases">
        <title>Complete genome sequence of Spiroplasma alleghenense PLHS-1 (ATCC 51752).</title>
        <authorList>
            <person name="Chou L."/>
            <person name="Lee T.-Y."/>
            <person name="Tsai Y.-M."/>
            <person name="Kuo C.-H."/>
        </authorList>
    </citation>
    <scope>NUCLEOTIDE SEQUENCE [LARGE SCALE GENOMIC DNA]</scope>
    <source>
        <strain evidence="2 3">PLHS-1</strain>
    </source>
</reference>
<dbReference type="KEGG" id="salx:SALLE_v1c10130"/>
<keyword evidence="1" id="KW-0175">Coiled coil</keyword>